<comment type="caution">
    <text evidence="3">The sequence shown here is derived from an EMBL/GenBank/DDBJ whole genome shotgun (WGS) entry which is preliminary data.</text>
</comment>
<organism evidence="3 4">
    <name type="scientific">Thermus filiformis</name>
    <dbReference type="NCBI Taxonomy" id="276"/>
    <lineage>
        <taxon>Bacteria</taxon>
        <taxon>Thermotogati</taxon>
        <taxon>Deinococcota</taxon>
        <taxon>Deinococci</taxon>
        <taxon>Thermales</taxon>
        <taxon>Thermaceae</taxon>
        <taxon>Thermus</taxon>
    </lineage>
</organism>
<dbReference type="InterPro" id="IPR003423">
    <property type="entry name" value="OMP_efflux"/>
</dbReference>
<proteinExistence type="inferred from homology"/>
<dbReference type="Pfam" id="PF02321">
    <property type="entry name" value="OEP"/>
    <property type="match status" value="2"/>
</dbReference>
<evidence type="ECO:0000256" key="1">
    <source>
        <dbReference type="ARBA" id="ARBA00007613"/>
    </source>
</evidence>
<dbReference type="GO" id="GO:0015562">
    <property type="term" value="F:efflux transmembrane transporter activity"/>
    <property type="evidence" value="ECO:0007669"/>
    <property type="project" value="InterPro"/>
</dbReference>
<sequence length="410" mass="43790">MPALAQGADLRAWVRESPAYQEVALQKEAARRSLESAQAALLPSLSPQAAYSRPLVGQESLSLGVGGSLALLPWGPARNALDAAQRSYRQALLQARSQENALFQTALSQYLGVYLARLDLELAQKRLALREAQLQAVRDQREKGQATFQAVLEAESALSEAQAALFQAELALTLAEARLEATLGRKMEVSPLPLPEALPGLEEALAALPRRPDVLRARLALEEAEALLAQAERDRLLPQLTLSLQAQEGGWGASLGLNLTQGTLSYAAQYALLGGGVSGTSFQAQAAFPLLAPSQEATLALRAQGVEQARLALKNAEASALLDLRSKHQALLQAKAQVEVAEKALRASENSLEVAQKRLQAGTGTRLEVMQAELGLLQARRTLEGAKAAFLQAYYALRDAMGEALLGGEE</sequence>
<dbReference type="Proteomes" id="UP000030364">
    <property type="component" value="Unassembled WGS sequence"/>
</dbReference>
<dbReference type="STRING" id="276.THFILI_02460"/>
<dbReference type="PATRIC" id="fig|276.5.peg.1051"/>
<name>A0A0A2WQS2_THEFI</name>
<gene>
    <name evidence="3" type="ORF">THFILI_02460</name>
</gene>
<accession>A0A0A2WQS2</accession>
<dbReference type="SUPFAM" id="SSF56954">
    <property type="entry name" value="Outer membrane efflux proteins (OEP)"/>
    <property type="match status" value="1"/>
</dbReference>
<dbReference type="PANTHER" id="PTHR30203:SF30">
    <property type="entry name" value="OUTER MEMBRANE PROTEIN-RELATED"/>
    <property type="match status" value="1"/>
</dbReference>
<keyword evidence="2" id="KW-0175">Coiled coil</keyword>
<dbReference type="InterPro" id="IPR010131">
    <property type="entry name" value="MdtP/NodT-like"/>
</dbReference>
<evidence type="ECO:0000313" key="4">
    <source>
        <dbReference type="Proteomes" id="UP000030364"/>
    </source>
</evidence>
<keyword evidence="4" id="KW-1185">Reference proteome</keyword>
<evidence type="ECO:0000256" key="2">
    <source>
        <dbReference type="SAM" id="Coils"/>
    </source>
</evidence>
<feature type="coiled-coil region" evidence="2">
    <location>
        <begin position="81"/>
        <end position="140"/>
    </location>
</feature>
<dbReference type="Gene3D" id="1.20.1600.10">
    <property type="entry name" value="Outer membrane efflux proteins (OEP)"/>
    <property type="match status" value="1"/>
</dbReference>
<evidence type="ECO:0000313" key="3">
    <source>
        <dbReference type="EMBL" id="KGQ22138.1"/>
    </source>
</evidence>
<feature type="coiled-coil region" evidence="2">
    <location>
        <begin position="331"/>
        <end position="358"/>
    </location>
</feature>
<dbReference type="PANTHER" id="PTHR30203">
    <property type="entry name" value="OUTER MEMBRANE CATION EFFLUX PROTEIN"/>
    <property type="match status" value="1"/>
</dbReference>
<reference evidence="3 4" key="1">
    <citation type="journal article" date="2015" name="Genome Announc.">
        <title>Draft Genome Sequence of the Thermophile Thermus filiformis ATCC 43280, Producer of Carotenoid-(Di)glucoside-Branched Fatty Acid (Di)esters and Source of Hyperthermostable Enzymes of Biotechnological Interest.</title>
        <authorList>
            <person name="Mandelli F."/>
            <person name="Oliveira Ramires B."/>
            <person name="Couger M.B."/>
            <person name="Paixao D.A."/>
            <person name="Camilo C.M."/>
            <person name="Polikarpov I."/>
            <person name="Prade R."/>
            <person name="Riano-Pachon D.M."/>
            <person name="Squina F.M."/>
        </authorList>
    </citation>
    <scope>NUCLEOTIDE SEQUENCE [LARGE SCALE GENOMIC DNA]</scope>
    <source>
        <strain evidence="3 4">ATCC 43280</strain>
    </source>
</reference>
<protein>
    <submittedName>
        <fullName evidence="3">Transporter</fullName>
    </submittedName>
</protein>
<comment type="similarity">
    <text evidence="1">Belongs to the outer membrane factor (OMF) (TC 1.B.17) family.</text>
</comment>
<dbReference type="EMBL" id="JPSL02000036">
    <property type="protein sequence ID" value="KGQ22138.1"/>
    <property type="molecule type" value="Genomic_DNA"/>
</dbReference>
<dbReference type="AlphaFoldDB" id="A0A0A2WQS2"/>